<proteinExistence type="predicted"/>
<gene>
    <name evidence="3" type="ORF">HU200_065234</name>
</gene>
<dbReference type="Proteomes" id="UP000636709">
    <property type="component" value="Unassembled WGS sequence"/>
</dbReference>
<evidence type="ECO:0000313" key="3">
    <source>
        <dbReference type="EMBL" id="KAF8647603.1"/>
    </source>
</evidence>
<evidence type="ECO:0000313" key="4">
    <source>
        <dbReference type="Proteomes" id="UP000636709"/>
    </source>
</evidence>
<feature type="region of interest" description="Disordered" evidence="1">
    <location>
        <begin position="46"/>
        <end position="65"/>
    </location>
</feature>
<dbReference type="InterPro" id="IPR057135">
    <property type="entry name" value="At4g27190-like_LRR"/>
</dbReference>
<accession>A0A835DUR4</accession>
<dbReference type="PANTHER" id="PTHR33463:SF34">
    <property type="entry name" value="DISEASE RESISTANCE PROTEIN RPS2"/>
    <property type="match status" value="1"/>
</dbReference>
<dbReference type="PANTHER" id="PTHR33463">
    <property type="entry name" value="NB-ARC DOMAIN-CONTAINING PROTEIN-RELATED"/>
    <property type="match status" value="1"/>
</dbReference>
<dbReference type="OrthoDB" id="672801at2759"/>
<keyword evidence="4" id="KW-1185">Reference proteome</keyword>
<comment type="caution">
    <text evidence="3">The sequence shown here is derived from an EMBL/GenBank/DDBJ whole genome shotgun (WGS) entry which is preliminary data.</text>
</comment>
<reference evidence="3" key="1">
    <citation type="submission" date="2020-07" db="EMBL/GenBank/DDBJ databases">
        <title>Genome sequence and genetic diversity analysis of an under-domesticated orphan crop, white fonio (Digitaria exilis).</title>
        <authorList>
            <person name="Bennetzen J.L."/>
            <person name="Chen S."/>
            <person name="Ma X."/>
            <person name="Wang X."/>
            <person name="Yssel A.E.J."/>
            <person name="Chaluvadi S.R."/>
            <person name="Johnson M."/>
            <person name="Gangashetty P."/>
            <person name="Hamidou F."/>
            <person name="Sanogo M.D."/>
            <person name="Zwaenepoel A."/>
            <person name="Wallace J."/>
            <person name="Van De Peer Y."/>
            <person name="Van Deynze A."/>
        </authorList>
    </citation>
    <scope>NUCLEOTIDE SEQUENCE</scope>
    <source>
        <tissue evidence="3">Leaves</tissue>
    </source>
</reference>
<evidence type="ECO:0000256" key="1">
    <source>
        <dbReference type="SAM" id="MobiDB-lite"/>
    </source>
</evidence>
<evidence type="ECO:0000259" key="2">
    <source>
        <dbReference type="Pfam" id="PF23247"/>
    </source>
</evidence>
<name>A0A835DUR4_9POAL</name>
<feature type="domain" description="Disease resistance protein At4g27190-like leucine-rich repeats" evidence="2">
    <location>
        <begin position="323"/>
        <end position="438"/>
    </location>
</feature>
<dbReference type="Pfam" id="PF23247">
    <property type="entry name" value="LRR_RPS2"/>
    <property type="match status" value="1"/>
</dbReference>
<protein>
    <recommendedName>
        <fullName evidence="2">Disease resistance protein At4g27190-like leucine-rich repeats domain-containing protein</fullName>
    </recommendedName>
</protein>
<dbReference type="InterPro" id="IPR050905">
    <property type="entry name" value="Plant_NBS-LRR"/>
</dbReference>
<organism evidence="3 4">
    <name type="scientific">Digitaria exilis</name>
    <dbReference type="NCBI Taxonomy" id="1010633"/>
    <lineage>
        <taxon>Eukaryota</taxon>
        <taxon>Viridiplantae</taxon>
        <taxon>Streptophyta</taxon>
        <taxon>Embryophyta</taxon>
        <taxon>Tracheophyta</taxon>
        <taxon>Spermatophyta</taxon>
        <taxon>Magnoliopsida</taxon>
        <taxon>Liliopsida</taxon>
        <taxon>Poales</taxon>
        <taxon>Poaceae</taxon>
        <taxon>PACMAD clade</taxon>
        <taxon>Panicoideae</taxon>
        <taxon>Panicodae</taxon>
        <taxon>Paniceae</taxon>
        <taxon>Anthephorinae</taxon>
        <taxon>Digitaria</taxon>
    </lineage>
</organism>
<dbReference type="EMBL" id="JACEFO010002840">
    <property type="protein sequence ID" value="KAF8647603.1"/>
    <property type="molecule type" value="Genomic_DNA"/>
</dbReference>
<sequence length="496" mass="56228">MTAQKLNGLFLLDCDKLCAILWPPEEKRRGYLVKLRIDTMQLASTARTGEEKANQGTRSAKSSVALRGARAPSDHAWYISVKDARLLRSVVPLIMYFGSHYVHMEISSAKHPAVDVGGSKNEAGIIKGGIIAGSEQPSTQKQQTEANNHALVYADVAAVAIKDHLFQARELGYGDAQTITPIWPCPDASYINAPYINGSGCYMYIQDRVMANKLPMNEEDYTTGSAISIPHFVSYSARILHVHDSLSITSIPGHTGWRFLEWCLVERCPMLEFIFTVPQVGSGQGVQSCAILLNLRILWVSELPKARLMWEWDTSKLSPGRINVASFWKVEFLHLDFCPRLIHVFHIPTRYSGDLLHTIEIVWCGDLRTIFPSRSDTKSYQEQEQQPRRATTTVEFPNLKRTHLHELPKLRSICGSGRMYAPNLKTIKIRGCWSLTRLPVVGSRDSRREKVECDCEKDWWDRLQWDGPQANHLPSLYKPIHPRYYKKTLLRGSVLL</sequence>
<dbReference type="AlphaFoldDB" id="A0A835DUR4"/>